<evidence type="ECO:0000313" key="2">
    <source>
        <dbReference type="Proteomes" id="UP000036681"/>
    </source>
</evidence>
<proteinExistence type="predicted"/>
<dbReference type="InterPro" id="IPR040282">
    <property type="entry name" value="Mig-18-like"/>
</dbReference>
<dbReference type="PANTHER" id="PTHR35572:SF6">
    <property type="entry name" value="IG-LIKE DOMAIN-CONTAINING PROTEIN"/>
    <property type="match status" value="1"/>
</dbReference>
<dbReference type="InterPro" id="IPR055119">
    <property type="entry name" value="Mig18_Fn1"/>
</dbReference>
<organism evidence="2 3">
    <name type="scientific">Ascaris lumbricoides</name>
    <name type="common">Giant roundworm</name>
    <dbReference type="NCBI Taxonomy" id="6252"/>
    <lineage>
        <taxon>Eukaryota</taxon>
        <taxon>Metazoa</taxon>
        <taxon>Ecdysozoa</taxon>
        <taxon>Nematoda</taxon>
        <taxon>Chromadorea</taxon>
        <taxon>Rhabditida</taxon>
        <taxon>Spirurina</taxon>
        <taxon>Ascaridomorpha</taxon>
        <taxon>Ascaridoidea</taxon>
        <taxon>Ascarididae</taxon>
        <taxon>Ascaris</taxon>
    </lineage>
</organism>
<reference evidence="3" key="1">
    <citation type="submission" date="2017-02" db="UniProtKB">
        <authorList>
            <consortium name="WormBaseParasite"/>
        </authorList>
    </citation>
    <scope>IDENTIFICATION</scope>
</reference>
<dbReference type="PANTHER" id="PTHR35572">
    <property type="entry name" value="PROTEIN CBG04538-RELATED"/>
    <property type="match status" value="1"/>
</dbReference>
<feature type="domain" description="Ig-like" evidence="1">
    <location>
        <begin position="95"/>
        <end position="176"/>
    </location>
</feature>
<evidence type="ECO:0000259" key="1">
    <source>
        <dbReference type="PROSITE" id="PS50835"/>
    </source>
</evidence>
<sequence>LHTGESWVVKTHFNKTCVNNGTRISNCLTESGIPIALNSKIVIGSITYSCEQRPNGTVVWSRHSEPTLGKITPQKIVCNASGVEKNPGDECEQRPNGTVVWSRHSEPTLGKITPQKIVCNASGVEKNPGDEWLEGGRFIKKCDEKGAILIEKCVLDDSSEMDLNTQLIRDGKVYTCKQFNNGTVRYHVEPSQQD</sequence>
<name>A0A0M3HZK6_ASCLU</name>
<keyword evidence="2" id="KW-1185">Reference proteome</keyword>
<dbReference type="AlphaFoldDB" id="A0A0M3HZK6"/>
<dbReference type="InterPro" id="IPR007110">
    <property type="entry name" value="Ig-like_dom"/>
</dbReference>
<accession>A0A0M3HZK6</accession>
<dbReference type="Pfam" id="PF23003">
    <property type="entry name" value="Fn1_2"/>
    <property type="match status" value="2"/>
</dbReference>
<dbReference type="Proteomes" id="UP000036681">
    <property type="component" value="Unplaced"/>
</dbReference>
<evidence type="ECO:0000313" key="3">
    <source>
        <dbReference type="WBParaSite" id="ALUE_0000916001-mRNA-1"/>
    </source>
</evidence>
<dbReference type="PROSITE" id="PS50835">
    <property type="entry name" value="IG_LIKE"/>
    <property type="match status" value="1"/>
</dbReference>
<protein>
    <submittedName>
        <fullName evidence="3">Ig-like domain-containing protein</fullName>
    </submittedName>
</protein>
<dbReference type="WBParaSite" id="ALUE_0000916001-mRNA-1">
    <property type="protein sequence ID" value="ALUE_0000916001-mRNA-1"/>
    <property type="gene ID" value="ALUE_0000916001"/>
</dbReference>